<organism evidence="1 2">
    <name type="scientific">Zarea fungicola</name>
    <dbReference type="NCBI Taxonomy" id="93591"/>
    <lineage>
        <taxon>Eukaryota</taxon>
        <taxon>Fungi</taxon>
        <taxon>Dikarya</taxon>
        <taxon>Ascomycota</taxon>
        <taxon>Pezizomycotina</taxon>
        <taxon>Sordariomycetes</taxon>
        <taxon>Hypocreomycetidae</taxon>
        <taxon>Hypocreales</taxon>
        <taxon>Cordycipitaceae</taxon>
        <taxon>Zarea</taxon>
    </lineage>
</organism>
<protein>
    <submittedName>
        <fullName evidence="1">Uncharacterized protein</fullName>
    </submittedName>
</protein>
<dbReference type="EMBL" id="JANJQO010002102">
    <property type="protein sequence ID" value="KAJ2968083.1"/>
    <property type="molecule type" value="Genomic_DNA"/>
</dbReference>
<name>A0ACC1MN10_9HYPO</name>
<proteinExistence type="predicted"/>
<sequence>MAPKIVRLSPEQADDLPECNTDVESTCSEHRGNLVVSDFFNEHDHPAETELPATKTSAPFPQAANWGRESPSLSFVPSEGDSQLPSRRVSAHPSAAASEEDTSKLDPAVVSTPLSGSEESAPKRRRSSGSHQIKQAQEPPSGAKRRGRPRKQAQGTPARSKPTMTSPKEGEPVLKTGDGVWEVEQIVGSRIEADTYIHYYEVKWKGWSAKHNTWEPKKNLADCKDLIKQFEVQSEKDEKRKRKNSKDDH</sequence>
<comment type="caution">
    <text evidence="1">The sequence shown here is derived from an EMBL/GenBank/DDBJ whole genome shotgun (WGS) entry which is preliminary data.</text>
</comment>
<gene>
    <name evidence="1" type="ORF">NQ176_g9350</name>
</gene>
<evidence type="ECO:0000313" key="2">
    <source>
        <dbReference type="Proteomes" id="UP001143910"/>
    </source>
</evidence>
<evidence type="ECO:0000313" key="1">
    <source>
        <dbReference type="EMBL" id="KAJ2968083.1"/>
    </source>
</evidence>
<accession>A0ACC1MN10</accession>
<dbReference type="Proteomes" id="UP001143910">
    <property type="component" value="Unassembled WGS sequence"/>
</dbReference>
<reference evidence="1" key="1">
    <citation type="submission" date="2022-08" db="EMBL/GenBank/DDBJ databases">
        <title>Genome Sequence of Lecanicillium fungicola.</title>
        <authorList>
            <person name="Buettner E."/>
        </authorList>
    </citation>
    <scope>NUCLEOTIDE SEQUENCE</scope>
    <source>
        <strain evidence="1">Babe33</strain>
    </source>
</reference>
<keyword evidence="2" id="KW-1185">Reference proteome</keyword>